<dbReference type="InterPro" id="IPR045057">
    <property type="entry name" value="Gcn5-rel_NAT"/>
</dbReference>
<keyword evidence="4" id="KW-0808">Transferase</keyword>
<dbReference type="InterPro" id="IPR000182">
    <property type="entry name" value="GNAT_dom"/>
</dbReference>
<proteinExistence type="predicted"/>
<organism evidence="4 5">
    <name type="scientific">Streptomyces taklimakanensis</name>
    <dbReference type="NCBI Taxonomy" id="2569853"/>
    <lineage>
        <taxon>Bacteria</taxon>
        <taxon>Bacillati</taxon>
        <taxon>Actinomycetota</taxon>
        <taxon>Actinomycetes</taxon>
        <taxon>Kitasatosporales</taxon>
        <taxon>Streptomycetaceae</taxon>
        <taxon>Streptomyces</taxon>
    </lineage>
</organism>
<feature type="region of interest" description="Disordered" evidence="1">
    <location>
        <begin position="96"/>
        <end position="122"/>
    </location>
</feature>
<dbReference type="SUPFAM" id="SSF55729">
    <property type="entry name" value="Acyl-CoA N-acyltransferases (Nat)"/>
    <property type="match status" value="1"/>
</dbReference>
<keyword evidence="5" id="KW-1185">Reference proteome</keyword>
<sequence>MPTAATNRPVSIIDAPAHSRFEARVGTTLTGFVDYVRTDDLVSYPRVVVSRPFRGQGIGDRLLRTAVEDARRRGLRIRPACAFVEQWLELNPEYRELVSGGPGDEEEETEGGHGRGPAGGRR</sequence>
<evidence type="ECO:0000259" key="2">
    <source>
        <dbReference type="PROSITE" id="PS51186"/>
    </source>
</evidence>
<dbReference type="PANTHER" id="PTHR31435:SF10">
    <property type="entry name" value="BSR4717 PROTEIN"/>
    <property type="match status" value="1"/>
</dbReference>
<evidence type="ECO:0000313" key="5">
    <source>
        <dbReference type="Proteomes" id="UP000473014"/>
    </source>
</evidence>
<dbReference type="Pfam" id="PF14542">
    <property type="entry name" value="Acetyltransf_CG"/>
    <property type="match status" value="1"/>
</dbReference>
<dbReference type="InterPro" id="IPR031165">
    <property type="entry name" value="GNAT_YJDJ"/>
</dbReference>
<dbReference type="PROSITE" id="PS51729">
    <property type="entry name" value="GNAT_YJDJ"/>
    <property type="match status" value="1"/>
</dbReference>
<dbReference type="GO" id="GO:0016747">
    <property type="term" value="F:acyltransferase activity, transferring groups other than amino-acyl groups"/>
    <property type="evidence" value="ECO:0007669"/>
    <property type="project" value="InterPro"/>
</dbReference>
<evidence type="ECO:0000256" key="1">
    <source>
        <dbReference type="SAM" id="MobiDB-lite"/>
    </source>
</evidence>
<feature type="domain" description="N-acetyltransferase" evidence="2">
    <location>
        <begin position="1"/>
        <end position="122"/>
    </location>
</feature>
<comment type="caution">
    <text evidence="4">The sequence shown here is derived from an EMBL/GenBank/DDBJ whole genome shotgun (WGS) entry which is preliminary data.</text>
</comment>
<dbReference type="PANTHER" id="PTHR31435">
    <property type="entry name" value="PROTEIN NATD1"/>
    <property type="match status" value="1"/>
</dbReference>
<dbReference type="InterPro" id="IPR016181">
    <property type="entry name" value="Acyl_CoA_acyltransferase"/>
</dbReference>
<evidence type="ECO:0000259" key="3">
    <source>
        <dbReference type="PROSITE" id="PS51729"/>
    </source>
</evidence>
<dbReference type="AlphaFoldDB" id="A0A6G2BHF2"/>
<dbReference type="Proteomes" id="UP000473014">
    <property type="component" value="Unassembled WGS sequence"/>
</dbReference>
<reference evidence="4 5" key="1">
    <citation type="submission" date="2019-11" db="EMBL/GenBank/DDBJ databases">
        <authorList>
            <person name="Yuan L."/>
        </authorList>
    </citation>
    <scope>NUCLEOTIDE SEQUENCE [LARGE SCALE GENOMIC DNA]</scope>
    <source>
        <strain evidence="4 5">TRM43335</strain>
    </source>
</reference>
<feature type="domain" description="N-acetyltransferase" evidence="3">
    <location>
        <begin position="13"/>
        <end position="99"/>
    </location>
</feature>
<gene>
    <name evidence="4" type="ORF">F0L17_21840</name>
</gene>
<dbReference type="Gene3D" id="3.40.630.30">
    <property type="match status" value="1"/>
</dbReference>
<name>A0A6G2BHF2_9ACTN</name>
<evidence type="ECO:0000313" key="4">
    <source>
        <dbReference type="EMBL" id="MTE21705.1"/>
    </source>
</evidence>
<protein>
    <submittedName>
        <fullName evidence="4">GNAT family N-acetyltransferase</fullName>
    </submittedName>
</protein>
<dbReference type="OrthoDB" id="5405911at2"/>
<dbReference type="PROSITE" id="PS51186">
    <property type="entry name" value="GNAT"/>
    <property type="match status" value="1"/>
</dbReference>
<dbReference type="EMBL" id="WIXO01000001">
    <property type="protein sequence ID" value="MTE21705.1"/>
    <property type="molecule type" value="Genomic_DNA"/>
</dbReference>
<dbReference type="RefSeq" id="WP_155072395.1">
    <property type="nucleotide sequence ID" value="NZ_WIXO01000001.1"/>
</dbReference>
<dbReference type="CDD" id="cd04301">
    <property type="entry name" value="NAT_SF"/>
    <property type="match status" value="1"/>
</dbReference>
<accession>A0A6G2BHF2</accession>